<name>A0A8H6YP03_9AGAR</name>
<sequence length="330" mass="37155">MDSESMVTNETSTSQSGLVRAEGLWFADGGLVIQAETTLFRVYRELLALHAVVFRDMLTIPTPDDAEVMEGCPLVRLPDNAEDTAYFLKALLYPQFFEPFPAPTTYPIVAGVLRMSHKYDVEALRKRALAHLSALFPTTLDGWDDVSLDPTFCDTLPSYLVVVILARQVDALWILPHAFYCLSREEDADKIIIHGDQGLELSAADKLACLSGVRTLETTSASEVLEFLYDPRHIPGCQTPAVCAEVRAKARFIAEDSRRYFRGNALDDVLPLNIWRHDDWSLLELCCRTCIAEMKVNHQKARQSVWDELPQIFGLSSWAELERMKAEALQ</sequence>
<evidence type="ECO:0008006" key="3">
    <source>
        <dbReference type="Google" id="ProtNLM"/>
    </source>
</evidence>
<dbReference type="AlphaFoldDB" id="A0A8H6YP03"/>
<evidence type="ECO:0000313" key="2">
    <source>
        <dbReference type="Proteomes" id="UP000620124"/>
    </source>
</evidence>
<dbReference type="EMBL" id="JACAZI010000004">
    <property type="protein sequence ID" value="KAF7362182.1"/>
    <property type="molecule type" value="Genomic_DNA"/>
</dbReference>
<gene>
    <name evidence="1" type="ORF">MVEN_00564300</name>
</gene>
<keyword evidence="2" id="KW-1185">Reference proteome</keyword>
<reference evidence="1" key="1">
    <citation type="submission" date="2020-05" db="EMBL/GenBank/DDBJ databases">
        <title>Mycena genomes resolve the evolution of fungal bioluminescence.</title>
        <authorList>
            <person name="Tsai I.J."/>
        </authorList>
    </citation>
    <scope>NUCLEOTIDE SEQUENCE</scope>
    <source>
        <strain evidence="1">CCC161011</strain>
    </source>
</reference>
<evidence type="ECO:0000313" key="1">
    <source>
        <dbReference type="EMBL" id="KAF7362182.1"/>
    </source>
</evidence>
<dbReference type="OrthoDB" id="3893071at2759"/>
<proteinExistence type="predicted"/>
<dbReference type="Proteomes" id="UP000620124">
    <property type="component" value="Unassembled WGS sequence"/>
</dbReference>
<protein>
    <recommendedName>
        <fullName evidence="3">BTB domain-containing protein</fullName>
    </recommendedName>
</protein>
<comment type="caution">
    <text evidence="1">The sequence shown here is derived from an EMBL/GenBank/DDBJ whole genome shotgun (WGS) entry which is preliminary data.</text>
</comment>
<organism evidence="1 2">
    <name type="scientific">Mycena venus</name>
    <dbReference type="NCBI Taxonomy" id="2733690"/>
    <lineage>
        <taxon>Eukaryota</taxon>
        <taxon>Fungi</taxon>
        <taxon>Dikarya</taxon>
        <taxon>Basidiomycota</taxon>
        <taxon>Agaricomycotina</taxon>
        <taxon>Agaricomycetes</taxon>
        <taxon>Agaricomycetidae</taxon>
        <taxon>Agaricales</taxon>
        <taxon>Marasmiineae</taxon>
        <taxon>Mycenaceae</taxon>
        <taxon>Mycena</taxon>
    </lineage>
</organism>
<accession>A0A8H6YP03</accession>